<keyword evidence="1 6" id="KW-0378">Hydrolase</keyword>
<evidence type="ECO:0000313" key="6">
    <source>
        <dbReference type="EMBL" id="PIM55087.1"/>
    </source>
</evidence>
<evidence type="ECO:0000313" key="7">
    <source>
        <dbReference type="Proteomes" id="UP000231501"/>
    </source>
</evidence>
<dbReference type="Pfam" id="PF03403">
    <property type="entry name" value="PAF-AH_p_II"/>
    <property type="match status" value="1"/>
</dbReference>
<evidence type="ECO:0000256" key="1">
    <source>
        <dbReference type="ARBA" id="ARBA00022801"/>
    </source>
</evidence>
<dbReference type="Gene3D" id="3.40.50.1820">
    <property type="entry name" value="alpha/beta hydrolase"/>
    <property type="match status" value="1"/>
</dbReference>
<organism evidence="6 7">
    <name type="scientific">Roseateles chitinivorans</name>
    <dbReference type="NCBI Taxonomy" id="2917965"/>
    <lineage>
        <taxon>Bacteria</taxon>
        <taxon>Pseudomonadati</taxon>
        <taxon>Pseudomonadota</taxon>
        <taxon>Betaproteobacteria</taxon>
        <taxon>Burkholderiales</taxon>
        <taxon>Sphaerotilaceae</taxon>
        <taxon>Roseateles</taxon>
    </lineage>
</organism>
<protein>
    <submittedName>
        <fullName evidence="6">Acetylhydrolase</fullName>
    </submittedName>
</protein>
<keyword evidence="5" id="KW-0732">Signal</keyword>
<dbReference type="OrthoDB" id="192696at2"/>
<dbReference type="InterPro" id="IPR029058">
    <property type="entry name" value="AB_hydrolase_fold"/>
</dbReference>
<feature type="signal peptide" evidence="5">
    <location>
        <begin position="1"/>
        <end position="19"/>
    </location>
</feature>
<comment type="caution">
    <text evidence="6">The sequence shown here is derived from an EMBL/GenBank/DDBJ whole genome shotgun (WGS) entry which is preliminary data.</text>
</comment>
<sequence length="352" mass="37379">MTRTWRWTALAASAVTAVAALLIGCATPPPVTGPDLPAQPGTQAAEDGSHHWQDFDWSDPARHRAVPVRVYWPSGEPPATGWPVVVFSHGMGGSRRGYSYLGSYWAAHGIVAMHVQHIGSDRRLWAGGFGWSNSLTLVRRLQHAAQPEEAIERTQDIRFALDQLLAGPLGRQLDATRLAIAGHSYGANTSLLIAGAKVPTPLSGLAGGAAQASTLADPRFKAAILISAPPFYGEGDPAPILSGIAIPTLHISATADEITIPGYYSGPSDRVALFDAIGGPRKALAMFSGGSHSIFTDRTNTGGFELNPKVKAATRELSLAYLRLVLDGEAEPLRDWQQRHGALLARWQAPGG</sequence>
<dbReference type="PANTHER" id="PTHR10272:SF0">
    <property type="entry name" value="PLATELET-ACTIVATING FACTOR ACETYLHYDROLASE"/>
    <property type="match status" value="1"/>
</dbReference>
<feature type="chain" id="PRO_5013600788" evidence="5">
    <location>
        <begin position="20"/>
        <end position="352"/>
    </location>
</feature>
<gene>
    <name evidence="6" type="ORF">CS062_00705</name>
</gene>
<keyword evidence="2" id="KW-0442">Lipid degradation</keyword>
<proteinExistence type="predicted"/>
<feature type="region of interest" description="Disordered" evidence="4">
    <location>
        <begin position="32"/>
        <end position="57"/>
    </location>
</feature>
<dbReference type="RefSeq" id="WP_099859563.1">
    <property type="nucleotide sequence ID" value="NZ_PEOG01000005.1"/>
</dbReference>
<dbReference type="PANTHER" id="PTHR10272">
    <property type="entry name" value="PLATELET-ACTIVATING FACTOR ACETYLHYDROLASE"/>
    <property type="match status" value="1"/>
</dbReference>
<keyword evidence="7" id="KW-1185">Reference proteome</keyword>
<dbReference type="PROSITE" id="PS51257">
    <property type="entry name" value="PROKAR_LIPOPROTEIN"/>
    <property type="match status" value="1"/>
</dbReference>
<feature type="compositionally biased region" description="Basic and acidic residues" evidence="4">
    <location>
        <begin position="47"/>
        <end position="57"/>
    </location>
</feature>
<dbReference type="GO" id="GO:0016042">
    <property type="term" value="P:lipid catabolic process"/>
    <property type="evidence" value="ECO:0007669"/>
    <property type="project" value="UniProtKB-KW"/>
</dbReference>
<accession>A0A2G9CFB0</accession>
<dbReference type="EMBL" id="PEOG01000005">
    <property type="protein sequence ID" value="PIM55087.1"/>
    <property type="molecule type" value="Genomic_DNA"/>
</dbReference>
<dbReference type="AlphaFoldDB" id="A0A2G9CFB0"/>
<evidence type="ECO:0000256" key="3">
    <source>
        <dbReference type="ARBA" id="ARBA00023098"/>
    </source>
</evidence>
<evidence type="ECO:0000256" key="4">
    <source>
        <dbReference type="SAM" id="MobiDB-lite"/>
    </source>
</evidence>
<name>A0A2G9CFB0_9BURK</name>
<keyword evidence="3" id="KW-0443">Lipid metabolism</keyword>
<dbReference type="SUPFAM" id="SSF53474">
    <property type="entry name" value="alpha/beta-Hydrolases"/>
    <property type="match status" value="1"/>
</dbReference>
<dbReference type="Proteomes" id="UP000231501">
    <property type="component" value="Unassembled WGS sequence"/>
</dbReference>
<reference evidence="6 7" key="1">
    <citation type="submission" date="2017-11" db="EMBL/GenBank/DDBJ databases">
        <title>Draft genome sequence of Mitsuaria sp. HWN-4.</title>
        <authorList>
            <person name="Gundlapally S.R."/>
        </authorList>
    </citation>
    <scope>NUCLEOTIDE SEQUENCE [LARGE SCALE GENOMIC DNA]</scope>
    <source>
        <strain evidence="6 7">HWN-4</strain>
    </source>
</reference>
<evidence type="ECO:0000256" key="5">
    <source>
        <dbReference type="SAM" id="SignalP"/>
    </source>
</evidence>
<evidence type="ECO:0000256" key="2">
    <source>
        <dbReference type="ARBA" id="ARBA00022963"/>
    </source>
</evidence>
<dbReference type="GO" id="GO:0003847">
    <property type="term" value="F:1-alkyl-2-acetylglycerophosphocholine esterase activity"/>
    <property type="evidence" value="ECO:0007669"/>
    <property type="project" value="TreeGrafter"/>
</dbReference>